<dbReference type="EMBL" id="AP027071">
    <property type="protein sequence ID" value="BDU63368.1"/>
    <property type="molecule type" value="Genomic_DNA"/>
</dbReference>
<keyword evidence="1" id="KW-0614">Plasmid</keyword>
<accession>A0ABN6USK8</accession>
<evidence type="ECO:0000313" key="1">
    <source>
        <dbReference type="EMBL" id="BDU63368.1"/>
    </source>
</evidence>
<reference evidence="1 2" key="1">
    <citation type="submission" date="2022-11" db="EMBL/GenBank/DDBJ databases">
        <title>Genome sequence of clinical isolate of the human pathogenic Borrelia fainii.</title>
        <authorList>
            <person name="Itokawa K."/>
            <person name="Sato K."/>
            <person name="Qiu Y."/>
        </authorList>
    </citation>
    <scope>NUCLEOTIDE SEQUENCE [LARGE SCALE GENOMIC DNA]</scope>
    <source>
        <strain evidence="1 2">Qtaro</strain>
        <plasmid evidence="1 2">p100</plasmid>
    </source>
</reference>
<evidence type="ECO:0008006" key="3">
    <source>
        <dbReference type="Google" id="ProtNLM"/>
    </source>
</evidence>
<organism evidence="1 2">
    <name type="scientific">Candidatus Borrelia fainii</name>
    <dbReference type="NCBI Taxonomy" id="2518322"/>
    <lineage>
        <taxon>Bacteria</taxon>
        <taxon>Pseudomonadati</taxon>
        <taxon>Spirochaetota</taxon>
        <taxon>Spirochaetia</taxon>
        <taxon>Spirochaetales</taxon>
        <taxon>Borreliaceae</taxon>
        <taxon>Borrelia</taxon>
    </lineage>
</organism>
<dbReference type="Proteomes" id="UP001317516">
    <property type="component" value="Plasmid p100"/>
</dbReference>
<name>A0ABN6USK8_9SPIR</name>
<proteinExistence type="predicted"/>
<dbReference type="RefSeq" id="WP_281862226.1">
    <property type="nucleotide sequence ID" value="NZ_AP027071.1"/>
</dbReference>
<geneLocation type="plasmid" evidence="1 2">
    <name>p100</name>
</geneLocation>
<protein>
    <recommendedName>
        <fullName evidence="3">Lipoprotein</fullName>
    </recommendedName>
</protein>
<evidence type="ECO:0000313" key="2">
    <source>
        <dbReference type="Proteomes" id="UP001317516"/>
    </source>
</evidence>
<keyword evidence="2" id="KW-1185">Reference proteome</keyword>
<dbReference type="PROSITE" id="PS51257">
    <property type="entry name" value="PROKAR_LIPOPROTEIN"/>
    <property type="match status" value="1"/>
</dbReference>
<gene>
    <name evidence="1" type="ORF">BOFE_09080</name>
</gene>
<sequence>MKIAKIFVVLLSILVFSCDLANLLGKDKLDDHQVEKMGNFLKNGLKAVIEGEDYLVDSLEEGEYEYEYFYVDEKGNIVYVDYDGVDYRPKVDVVEGGDEINVSAGGVVTAGDDQKAVTSQATEVKKDETQEAVTSHATEVKKDEAQEAVAVKVTGSNKCVDPKVKCLRKNRAKTLSLTHQKPKEFISPLLGTRVIHSYGSRGINCKSREINSAGGVSVYISDDEKSKFESLEKYVGDAIKVNGRSKSDQEKFKNIYQTFFKWLKKDDLPSSFKRLALGRDMKKVFDFIKSNASGSKEIQNLIIEGKDKEILRSAGIYSTSDIKSDAEVEALMKLSVSDKVYSGNYLSLFFQRLADSFEDCYDCSDNSFDYVFRQMKSVLDGTSYKSDDFSTLKTKIKE</sequence>